<evidence type="ECO:0000256" key="6">
    <source>
        <dbReference type="PROSITE-ProRule" id="PRU01211"/>
    </source>
</evidence>
<accession>A0A183BMW6</accession>
<dbReference type="SUPFAM" id="SSF55486">
    <property type="entry name" value="Metalloproteases ('zincins'), catalytic domain"/>
    <property type="match status" value="1"/>
</dbReference>
<dbReference type="GO" id="GO:0004222">
    <property type="term" value="F:metalloendopeptidase activity"/>
    <property type="evidence" value="ECO:0007669"/>
    <property type="project" value="UniProtKB-UniRule"/>
</dbReference>
<evidence type="ECO:0000313" key="9">
    <source>
        <dbReference type="WBParaSite" id="GPLIN_000195100"/>
    </source>
</evidence>
<dbReference type="InterPro" id="IPR001506">
    <property type="entry name" value="Peptidase_M12A"/>
</dbReference>
<keyword evidence="1 6" id="KW-0645">Protease</keyword>
<dbReference type="GO" id="GO:0006508">
    <property type="term" value="P:proteolysis"/>
    <property type="evidence" value="ECO:0007669"/>
    <property type="project" value="UniProtKB-KW"/>
</dbReference>
<name>A0A183BMW6_GLOPA</name>
<keyword evidence="5 6" id="KW-0482">Metalloprotease</keyword>
<dbReference type="GO" id="GO:0008270">
    <property type="term" value="F:zinc ion binding"/>
    <property type="evidence" value="ECO:0007669"/>
    <property type="project" value="UniProtKB-UniRule"/>
</dbReference>
<dbReference type="PROSITE" id="PS51864">
    <property type="entry name" value="ASTACIN"/>
    <property type="match status" value="1"/>
</dbReference>
<feature type="domain" description="Peptidase M12A" evidence="7">
    <location>
        <begin position="1"/>
        <end position="100"/>
    </location>
</feature>
<evidence type="ECO:0000256" key="1">
    <source>
        <dbReference type="ARBA" id="ARBA00022670"/>
    </source>
</evidence>
<evidence type="ECO:0000259" key="7">
    <source>
        <dbReference type="PROSITE" id="PS51864"/>
    </source>
</evidence>
<reference evidence="9" key="2">
    <citation type="submission" date="2016-06" db="UniProtKB">
        <authorList>
            <consortium name="WormBaseParasite"/>
        </authorList>
    </citation>
    <scope>IDENTIFICATION</scope>
</reference>
<keyword evidence="8" id="KW-1185">Reference proteome</keyword>
<evidence type="ECO:0000313" key="8">
    <source>
        <dbReference type="Proteomes" id="UP000050741"/>
    </source>
</evidence>
<keyword evidence="2 6" id="KW-0479">Metal-binding</keyword>
<feature type="binding site" evidence="6">
    <location>
        <position position="17"/>
    </location>
    <ligand>
        <name>Zn(2+)</name>
        <dbReference type="ChEBI" id="CHEBI:29105"/>
        <note>catalytic</note>
    </ligand>
</feature>
<proteinExistence type="predicted"/>
<keyword evidence="4 6" id="KW-0862">Zinc</keyword>
<sequence length="373" mass="42929">MSVTAAHELLHALGLLHEQSRSDARNFTILKLQDKQSETYDTNNFKFDYDFGSVMHYGADYIPPDNYNIITLPRFYQQTIGQSERISFKDTAIINYIYCQHSCKGHEMRCKNRGYLNPNDCAKCLCPDGYDGQNCESLELNINCVDMTDTPRELEANQTNRVLKPKIKALRDPLPNDYKNWIEAEAPDVDIIISTHISTKQTNPTTWFELNYEAGYVNLTDSCDCVHPENLYSEKRNPQTTLECVSKKPGDCLCHGKTECLSEKKNCHSGWRCPVFVINGQIRKIMSLRDFNARPYIWGATLYCFRANGASKSFWGYRENATTDPIRVDEVQCLGYKEAGMEPEFKSLDDEHHQFNQSTQTINVTIWRRTKDG</sequence>
<feature type="binding site" evidence="6">
    <location>
        <position position="7"/>
    </location>
    <ligand>
        <name>Zn(2+)</name>
        <dbReference type="ChEBI" id="CHEBI:29105"/>
        <note>catalytic</note>
    </ligand>
</feature>
<dbReference type="WBParaSite" id="GPLIN_000195100">
    <property type="protein sequence ID" value="GPLIN_000195100"/>
    <property type="gene ID" value="GPLIN_000195100"/>
</dbReference>
<dbReference type="PROSITE" id="PS00022">
    <property type="entry name" value="EGF_1"/>
    <property type="match status" value="1"/>
</dbReference>
<organism evidence="8 9">
    <name type="scientific">Globodera pallida</name>
    <name type="common">Potato cyst nematode worm</name>
    <name type="synonym">Heterodera pallida</name>
    <dbReference type="NCBI Taxonomy" id="36090"/>
    <lineage>
        <taxon>Eukaryota</taxon>
        <taxon>Metazoa</taxon>
        <taxon>Ecdysozoa</taxon>
        <taxon>Nematoda</taxon>
        <taxon>Chromadorea</taxon>
        <taxon>Rhabditida</taxon>
        <taxon>Tylenchina</taxon>
        <taxon>Tylenchomorpha</taxon>
        <taxon>Tylenchoidea</taxon>
        <taxon>Heteroderidae</taxon>
        <taxon>Heteroderinae</taxon>
        <taxon>Globodera</taxon>
    </lineage>
</organism>
<evidence type="ECO:0000256" key="3">
    <source>
        <dbReference type="ARBA" id="ARBA00022801"/>
    </source>
</evidence>
<dbReference type="InterPro" id="IPR024079">
    <property type="entry name" value="MetalloPept_cat_dom_sf"/>
</dbReference>
<feature type="binding site" evidence="6">
    <location>
        <position position="11"/>
    </location>
    <ligand>
        <name>Zn(2+)</name>
        <dbReference type="ChEBI" id="CHEBI:29105"/>
        <note>catalytic</note>
    </ligand>
</feature>
<dbReference type="InterPro" id="IPR000742">
    <property type="entry name" value="EGF"/>
</dbReference>
<keyword evidence="3 6" id="KW-0378">Hydrolase</keyword>
<evidence type="ECO:0000256" key="5">
    <source>
        <dbReference type="ARBA" id="ARBA00023049"/>
    </source>
</evidence>
<dbReference type="PANTHER" id="PTHR10127">
    <property type="entry name" value="DISCOIDIN, CUB, EGF, LAMININ , AND ZINC METALLOPROTEASE DOMAIN CONTAINING"/>
    <property type="match status" value="1"/>
</dbReference>
<feature type="active site" evidence="6">
    <location>
        <position position="8"/>
    </location>
</feature>
<dbReference type="Gene3D" id="3.40.390.10">
    <property type="entry name" value="Collagenase (Catalytic Domain)"/>
    <property type="match status" value="1"/>
</dbReference>
<dbReference type="PANTHER" id="PTHR10127:SF780">
    <property type="entry name" value="METALLOENDOPEPTIDASE"/>
    <property type="match status" value="1"/>
</dbReference>
<comment type="caution">
    <text evidence="6">Lacks conserved residue(s) required for the propagation of feature annotation.</text>
</comment>
<evidence type="ECO:0000256" key="4">
    <source>
        <dbReference type="ARBA" id="ARBA00022833"/>
    </source>
</evidence>
<dbReference type="Pfam" id="PF01400">
    <property type="entry name" value="Astacin"/>
    <property type="match status" value="1"/>
</dbReference>
<dbReference type="PROSITE" id="PS01186">
    <property type="entry name" value="EGF_2"/>
    <property type="match status" value="1"/>
</dbReference>
<protein>
    <submittedName>
        <fullName evidence="9">Astacin domain-containing protein</fullName>
    </submittedName>
</protein>
<comment type="cofactor">
    <cofactor evidence="6">
        <name>Zn(2+)</name>
        <dbReference type="ChEBI" id="CHEBI:29105"/>
    </cofactor>
    <text evidence="6">Binds 1 zinc ion per subunit.</text>
</comment>
<evidence type="ECO:0000256" key="2">
    <source>
        <dbReference type="ARBA" id="ARBA00022723"/>
    </source>
</evidence>
<dbReference type="Proteomes" id="UP000050741">
    <property type="component" value="Unassembled WGS sequence"/>
</dbReference>
<dbReference type="AlphaFoldDB" id="A0A183BMW6"/>
<reference evidence="8" key="1">
    <citation type="submission" date="2014-05" db="EMBL/GenBank/DDBJ databases">
        <title>The genome and life-stage specific transcriptomes of Globodera pallida elucidate key aspects of plant parasitism by a cyst nematode.</title>
        <authorList>
            <person name="Cotton J.A."/>
            <person name="Lilley C.J."/>
            <person name="Jones L.M."/>
            <person name="Kikuchi T."/>
            <person name="Reid A.J."/>
            <person name="Thorpe P."/>
            <person name="Tsai I.J."/>
            <person name="Beasley H."/>
            <person name="Blok V."/>
            <person name="Cock P.J.A."/>
            <person name="Van den Akker S.E."/>
            <person name="Holroyd N."/>
            <person name="Hunt M."/>
            <person name="Mantelin S."/>
            <person name="Naghra H."/>
            <person name="Pain A."/>
            <person name="Palomares-Rius J.E."/>
            <person name="Zarowiecki M."/>
            <person name="Berriman M."/>
            <person name="Jones J.T."/>
            <person name="Urwin P.E."/>
        </authorList>
    </citation>
    <scope>NUCLEOTIDE SEQUENCE [LARGE SCALE GENOMIC DNA]</scope>
    <source>
        <strain evidence="8">Lindley</strain>
    </source>
</reference>